<evidence type="ECO:0000313" key="9">
    <source>
        <dbReference type="EMBL" id="EJC80389.1"/>
    </source>
</evidence>
<evidence type="ECO:0000259" key="8">
    <source>
        <dbReference type="PROSITE" id="PS51736"/>
    </source>
</evidence>
<dbReference type="Gene3D" id="3.40.50.1390">
    <property type="entry name" value="Resolvase, N-terminal catalytic domain"/>
    <property type="match status" value="1"/>
</dbReference>
<evidence type="ECO:0000256" key="1">
    <source>
        <dbReference type="ARBA" id="ARBA00009913"/>
    </source>
</evidence>
<feature type="domain" description="Resolvase/invertase-type recombinase catalytic" evidence="8">
    <location>
        <begin position="3"/>
        <end position="137"/>
    </location>
</feature>
<comment type="similarity">
    <text evidence="1">Belongs to the site-specific recombinase resolvase family.</text>
</comment>
<dbReference type="OrthoDB" id="9800103at2"/>
<dbReference type="GO" id="GO:0000150">
    <property type="term" value="F:DNA strand exchange activity"/>
    <property type="evidence" value="ECO:0007669"/>
    <property type="project" value="UniProtKB-KW"/>
</dbReference>
<dbReference type="GO" id="GO:0003677">
    <property type="term" value="F:DNA binding"/>
    <property type="evidence" value="ECO:0007669"/>
    <property type="project" value="UniProtKB-KW"/>
</dbReference>
<dbReference type="PROSITE" id="PS00397">
    <property type="entry name" value="RECOMBINASES_1"/>
    <property type="match status" value="1"/>
</dbReference>
<dbReference type="SMART" id="SM00857">
    <property type="entry name" value="Resolvase"/>
    <property type="match status" value="1"/>
</dbReference>
<dbReference type="Gene3D" id="1.10.10.10">
    <property type="entry name" value="Winged helix-like DNA-binding domain superfamily/Winged helix DNA-binding domain"/>
    <property type="match status" value="1"/>
</dbReference>
<dbReference type="Pfam" id="PF00239">
    <property type="entry name" value="Resolvase"/>
    <property type="match status" value="1"/>
</dbReference>
<dbReference type="RefSeq" id="WP_003580995.1">
    <property type="nucleotide sequence ID" value="NZ_JH719395.1"/>
</dbReference>
<evidence type="ECO:0000256" key="6">
    <source>
        <dbReference type="PIRSR" id="PIRSR606118-50"/>
    </source>
</evidence>
<dbReference type="PANTHER" id="PTHR30461">
    <property type="entry name" value="DNA-INVERTASE FROM LAMBDOID PROPHAGE"/>
    <property type="match status" value="1"/>
</dbReference>
<name>J0KS65_RHILT</name>
<dbReference type="InterPro" id="IPR036388">
    <property type="entry name" value="WH-like_DNA-bd_sf"/>
</dbReference>
<dbReference type="HOGENOM" id="CLU_010686_8_2_5"/>
<keyword evidence="4" id="KW-0238">DNA-binding</keyword>
<dbReference type="FunFam" id="3.40.50.1390:FF:000001">
    <property type="entry name" value="DNA recombinase"/>
    <property type="match status" value="1"/>
</dbReference>
<keyword evidence="5" id="KW-0233">DNA recombination</keyword>
<dbReference type="InterPro" id="IPR036162">
    <property type="entry name" value="Resolvase-like_N_sf"/>
</dbReference>
<dbReference type="CDD" id="cd03768">
    <property type="entry name" value="SR_ResInv"/>
    <property type="match status" value="1"/>
</dbReference>
<sequence length="185" mass="20371">MGAVVGYARVSTSQQDHSSQVARLEAAGATKVFTEKRSGLDGERPALAECLRYLREGDTLLVTKLDRLARSTADLYKIVSDIDKRGVSFKVLDDTAIDTSSRTGKLVMGILALIAEFETDIRRERQVEGIARAKAEGRTGGRPALVTEEVRTRVFDLRDQGMSIRKVAEEIGFSKATVQKIIEKQ</sequence>
<dbReference type="PANTHER" id="PTHR30461:SF26">
    <property type="entry name" value="RESOLVASE HOMOLOG YNEB"/>
    <property type="match status" value="1"/>
</dbReference>
<dbReference type="PROSITE" id="PS00398">
    <property type="entry name" value="RECOMBINASES_2"/>
    <property type="match status" value="1"/>
</dbReference>
<evidence type="ECO:0000256" key="4">
    <source>
        <dbReference type="ARBA" id="ARBA00023125"/>
    </source>
</evidence>
<organism evidence="9 10">
    <name type="scientific">Rhizobium leguminosarum bv. trifolii WSM2297</name>
    <dbReference type="NCBI Taxonomy" id="754762"/>
    <lineage>
        <taxon>Bacteria</taxon>
        <taxon>Pseudomonadati</taxon>
        <taxon>Pseudomonadota</taxon>
        <taxon>Alphaproteobacteria</taxon>
        <taxon>Hyphomicrobiales</taxon>
        <taxon>Rhizobiaceae</taxon>
        <taxon>Rhizobium/Agrobacterium group</taxon>
        <taxon>Rhizobium</taxon>
    </lineage>
</organism>
<dbReference type="InterPro" id="IPR006119">
    <property type="entry name" value="Resolv_N"/>
</dbReference>
<evidence type="ECO:0000256" key="5">
    <source>
        <dbReference type="ARBA" id="ARBA00023172"/>
    </source>
</evidence>
<dbReference type="Pfam" id="PF02796">
    <property type="entry name" value="HTH_7"/>
    <property type="match status" value="1"/>
</dbReference>
<feature type="active site" description="O-(5'-phospho-DNA)-serine intermediate" evidence="6 7">
    <location>
        <position position="11"/>
    </location>
</feature>
<gene>
    <name evidence="9" type="ORF">Rleg4DRAFT_2014</name>
</gene>
<dbReference type="InterPro" id="IPR006118">
    <property type="entry name" value="Recombinase_CS"/>
</dbReference>
<evidence type="ECO:0000256" key="2">
    <source>
        <dbReference type="ARBA" id="ARBA00022908"/>
    </source>
</evidence>
<proteinExistence type="inferred from homology"/>
<dbReference type="Proteomes" id="UP000005732">
    <property type="component" value="Unassembled WGS sequence"/>
</dbReference>
<dbReference type="SUPFAM" id="SSF53041">
    <property type="entry name" value="Resolvase-like"/>
    <property type="match status" value="1"/>
</dbReference>
<dbReference type="AlphaFoldDB" id="J0KS65"/>
<dbReference type="EMBL" id="JH719395">
    <property type="protein sequence ID" value="EJC80389.1"/>
    <property type="molecule type" value="Genomic_DNA"/>
</dbReference>
<dbReference type="InterPro" id="IPR050639">
    <property type="entry name" value="SSR_resolvase"/>
</dbReference>
<keyword evidence="3" id="KW-0230">DNA invertase</keyword>
<reference evidence="9 10" key="1">
    <citation type="submission" date="2012-02" db="EMBL/GenBank/DDBJ databases">
        <title>Improved High-Quality Draft Sequence of Rhizobium leguminosarum bv. trifolii WSM2297.</title>
        <authorList>
            <consortium name="US DOE Joint Genome Institute"/>
            <person name="Lucas S."/>
            <person name="Han J."/>
            <person name="Lapidus A."/>
            <person name="Cheng J.-F."/>
            <person name="Goodwin L."/>
            <person name="Pitluck S."/>
            <person name="Peters L."/>
            <person name="Ovchinnikova G."/>
            <person name="Zhang X."/>
            <person name="Detter J.C."/>
            <person name="Han C."/>
            <person name="Tapia R."/>
            <person name="Land M."/>
            <person name="Hauser L."/>
            <person name="Kyrpides N."/>
            <person name="Ivanova N."/>
            <person name="Pagani I."/>
            <person name="Brau L."/>
            <person name="Yates R."/>
            <person name="O'Hara G."/>
            <person name="Rui T."/>
            <person name="Howieson J."/>
            <person name="Reeve W."/>
            <person name="Woyke T."/>
        </authorList>
    </citation>
    <scope>NUCLEOTIDE SEQUENCE [LARGE SCALE GENOMIC DNA]</scope>
    <source>
        <strain evidence="9 10">WSM2297</strain>
    </source>
</reference>
<dbReference type="PROSITE" id="PS51736">
    <property type="entry name" value="RECOMBINASES_3"/>
    <property type="match status" value="1"/>
</dbReference>
<evidence type="ECO:0000256" key="7">
    <source>
        <dbReference type="PROSITE-ProRule" id="PRU10137"/>
    </source>
</evidence>
<evidence type="ECO:0000313" key="10">
    <source>
        <dbReference type="Proteomes" id="UP000005732"/>
    </source>
</evidence>
<dbReference type="GO" id="GO:0015074">
    <property type="term" value="P:DNA integration"/>
    <property type="evidence" value="ECO:0007669"/>
    <property type="project" value="UniProtKB-KW"/>
</dbReference>
<dbReference type="InterPro" id="IPR006120">
    <property type="entry name" value="Resolvase_HTH_dom"/>
</dbReference>
<accession>J0KS65</accession>
<protein>
    <submittedName>
        <fullName evidence="9">Site-specific recombinase, DNA invertase Pin</fullName>
    </submittedName>
</protein>
<evidence type="ECO:0000256" key="3">
    <source>
        <dbReference type="ARBA" id="ARBA00023100"/>
    </source>
</evidence>
<keyword evidence="2" id="KW-0229">DNA integration</keyword>